<accession>A0A8H7BKG3</accession>
<dbReference type="InterPro" id="IPR039693">
    <property type="entry name" value="Rtr1/RPAP2"/>
</dbReference>
<dbReference type="GO" id="GO:0008270">
    <property type="term" value="F:zinc ion binding"/>
    <property type="evidence" value="ECO:0007669"/>
    <property type="project" value="UniProtKB-KW"/>
</dbReference>
<keyword evidence="8 12" id="KW-0539">Nucleus</keyword>
<keyword evidence="7 12" id="KW-0904">Protein phosphatase</keyword>
<evidence type="ECO:0000256" key="12">
    <source>
        <dbReference type="RuleBase" id="RU367080"/>
    </source>
</evidence>
<dbReference type="PANTHER" id="PTHR14732:SF0">
    <property type="entry name" value="RNA POLYMERASE II SUBUNIT B1 CTD PHOSPHATASE RPAP2-RELATED"/>
    <property type="match status" value="1"/>
</dbReference>
<comment type="subcellular location">
    <subcellularLocation>
        <location evidence="1 12">Nucleus</location>
    </subcellularLocation>
</comment>
<feature type="region of interest" description="Disordered" evidence="13">
    <location>
        <begin position="278"/>
        <end position="314"/>
    </location>
</feature>
<dbReference type="GO" id="GO:0005737">
    <property type="term" value="C:cytoplasm"/>
    <property type="evidence" value="ECO:0007669"/>
    <property type="project" value="TreeGrafter"/>
</dbReference>
<feature type="compositionally biased region" description="Polar residues" evidence="13">
    <location>
        <begin position="301"/>
        <end position="314"/>
    </location>
</feature>
<reference evidence="15" key="1">
    <citation type="submission" date="2020-01" db="EMBL/GenBank/DDBJ databases">
        <title>Genome Sequencing of Three Apophysomyces-Like Fungal Strains Confirms a Novel Fungal Genus in the Mucoromycota with divergent Burkholderia-like Endosymbiotic Bacteria.</title>
        <authorList>
            <person name="Stajich J.E."/>
            <person name="Macias A.M."/>
            <person name="Carter-House D."/>
            <person name="Lovett B."/>
            <person name="Kasson L.R."/>
            <person name="Berry K."/>
            <person name="Grigoriev I."/>
            <person name="Chang Y."/>
            <person name="Spatafora J."/>
            <person name="Kasson M.T."/>
        </authorList>
    </citation>
    <scope>NUCLEOTIDE SEQUENCE</scope>
    <source>
        <strain evidence="15">NRRL A-21654</strain>
    </source>
</reference>
<keyword evidence="6 12" id="KW-0862">Zinc</keyword>
<comment type="similarity">
    <text evidence="2 11 12">Belongs to the RPAP2 family.</text>
</comment>
<dbReference type="GO" id="GO:0043175">
    <property type="term" value="F:RNA polymerase core enzyme binding"/>
    <property type="evidence" value="ECO:0007669"/>
    <property type="project" value="UniProtKB-UniRule"/>
</dbReference>
<evidence type="ECO:0000259" key="14">
    <source>
        <dbReference type="PROSITE" id="PS51479"/>
    </source>
</evidence>
<dbReference type="PANTHER" id="PTHR14732">
    <property type="entry name" value="RNA POLYMERASE II SUBUNIT B1 CTD PHOSPHATASE RPAP2-RELATED"/>
    <property type="match status" value="1"/>
</dbReference>
<proteinExistence type="inferred from homology"/>
<evidence type="ECO:0000256" key="10">
    <source>
        <dbReference type="ARBA" id="ARBA00048336"/>
    </source>
</evidence>
<dbReference type="InterPro" id="IPR038534">
    <property type="entry name" value="Rtr1/RPAP2_sf"/>
</dbReference>
<dbReference type="Pfam" id="PF04181">
    <property type="entry name" value="RPAP2_Rtr1"/>
    <property type="match status" value="1"/>
</dbReference>
<gene>
    <name evidence="15" type="primary">RPAP2</name>
    <name evidence="15" type="ORF">EC973_001299</name>
</gene>
<feature type="domain" description="RTR1-type" evidence="14">
    <location>
        <begin position="58"/>
        <end position="139"/>
    </location>
</feature>
<dbReference type="InterPro" id="IPR007308">
    <property type="entry name" value="Rtr1/RPAP2_dom"/>
</dbReference>
<keyword evidence="16" id="KW-1185">Reference proteome</keyword>
<sequence>MATRPAKKPSAKRTKKLTAKQNLIKSSAQQRFNTQNLTFEWQEKLFSQPKVSIQILKDAATVLQPQTYEEVIEERMVQELCGYPLCDRPPQKPTRYRISYSQRKVFDQTELASYCSDACLKKSKYYAMQLSEEAVWARDLSLPSTVHVVPLFQDFREALAQEKSRSKLKQNVKDIRYDYVQRMISNVPTATSTMKIEIVEKAAEIATLPAQGIHDAIEGYRIQTSKGSDKPTTMILKKETKTIEEAEVKTRPLDIDDPEAVLDDAMETMMMLKKMNLDKPDTVQTTEKSSSATAKADVPSLSRNDSPTMPTLSNEASVTIQIPTKEIKKPKRKNKAPEMSLFGKVWTMVDSMTTRLTRVYLSDLESTGFVNMRKLFDGETLAETDAIRGHIFSEKILETYALVRTEISVQGTLENDLVDLIKTFRFADASLVVLDPPQAYMMTLVLFKALADATLRDANWKPNFEACCRSIGQTTDVVDACVRVLKIAST</sequence>
<evidence type="ECO:0000256" key="2">
    <source>
        <dbReference type="ARBA" id="ARBA00005676"/>
    </source>
</evidence>
<comment type="catalytic activity">
    <reaction evidence="10 12">
        <text>O-phospho-L-threonyl-[protein] + H2O = L-threonyl-[protein] + phosphate</text>
        <dbReference type="Rhea" id="RHEA:47004"/>
        <dbReference type="Rhea" id="RHEA-COMP:11060"/>
        <dbReference type="Rhea" id="RHEA-COMP:11605"/>
        <dbReference type="ChEBI" id="CHEBI:15377"/>
        <dbReference type="ChEBI" id="CHEBI:30013"/>
        <dbReference type="ChEBI" id="CHEBI:43474"/>
        <dbReference type="ChEBI" id="CHEBI:61977"/>
        <dbReference type="EC" id="3.1.3.16"/>
    </reaction>
</comment>
<keyword evidence="3 12" id="KW-0479">Metal-binding</keyword>
<dbReference type="GO" id="GO:0005634">
    <property type="term" value="C:nucleus"/>
    <property type="evidence" value="ECO:0007669"/>
    <property type="project" value="UniProtKB-SubCell"/>
</dbReference>
<evidence type="ECO:0000256" key="1">
    <source>
        <dbReference type="ARBA" id="ARBA00004123"/>
    </source>
</evidence>
<comment type="caution">
    <text evidence="15">The sequence shown here is derived from an EMBL/GenBank/DDBJ whole genome shotgun (WGS) entry which is preliminary data.</text>
</comment>
<evidence type="ECO:0000256" key="6">
    <source>
        <dbReference type="ARBA" id="ARBA00022833"/>
    </source>
</evidence>
<protein>
    <recommendedName>
        <fullName evidence="12">RNA polymerase II subunit B1 CTD phosphatase RPAP2 homolog</fullName>
        <ecNumber evidence="12">3.1.3.16</ecNumber>
    </recommendedName>
</protein>
<feature type="compositionally biased region" description="Polar residues" evidence="13">
    <location>
        <begin position="282"/>
        <end position="293"/>
    </location>
</feature>
<evidence type="ECO:0000256" key="13">
    <source>
        <dbReference type="SAM" id="MobiDB-lite"/>
    </source>
</evidence>
<dbReference type="Proteomes" id="UP000605846">
    <property type="component" value="Unassembled WGS sequence"/>
</dbReference>
<organism evidence="15 16">
    <name type="scientific">Apophysomyces ossiformis</name>
    <dbReference type="NCBI Taxonomy" id="679940"/>
    <lineage>
        <taxon>Eukaryota</taxon>
        <taxon>Fungi</taxon>
        <taxon>Fungi incertae sedis</taxon>
        <taxon>Mucoromycota</taxon>
        <taxon>Mucoromycotina</taxon>
        <taxon>Mucoromycetes</taxon>
        <taxon>Mucorales</taxon>
        <taxon>Mucorineae</taxon>
        <taxon>Mucoraceae</taxon>
        <taxon>Apophysomyces</taxon>
    </lineage>
</organism>
<evidence type="ECO:0000256" key="9">
    <source>
        <dbReference type="ARBA" id="ARBA00047761"/>
    </source>
</evidence>
<dbReference type="EMBL" id="JABAYA010000129">
    <property type="protein sequence ID" value="KAF7724115.1"/>
    <property type="molecule type" value="Genomic_DNA"/>
</dbReference>
<evidence type="ECO:0000313" key="15">
    <source>
        <dbReference type="EMBL" id="KAF7724115.1"/>
    </source>
</evidence>
<evidence type="ECO:0000313" key="16">
    <source>
        <dbReference type="Proteomes" id="UP000605846"/>
    </source>
</evidence>
<dbReference type="GO" id="GO:0008420">
    <property type="term" value="F:RNA polymerase II CTD heptapeptide repeat phosphatase activity"/>
    <property type="evidence" value="ECO:0007669"/>
    <property type="project" value="UniProtKB-UniRule"/>
</dbReference>
<evidence type="ECO:0000256" key="11">
    <source>
        <dbReference type="PROSITE-ProRule" id="PRU00812"/>
    </source>
</evidence>
<evidence type="ECO:0000256" key="7">
    <source>
        <dbReference type="ARBA" id="ARBA00022912"/>
    </source>
</evidence>
<dbReference type="AlphaFoldDB" id="A0A8H7BKG3"/>
<keyword evidence="4 12" id="KW-0863">Zinc-finger</keyword>
<keyword evidence="5 12" id="KW-0378">Hydrolase</keyword>
<evidence type="ECO:0000256" key="8">
    <source>
        <dbReference type="ARBA" id="ARBA00023242"/>
    </source>
</evidence>
<dbReference type="OrthoDB" id="2590500at2759"/>
<evidence type="ECO:0000256" key="4">
    <source>
        <dbReference type="ARBA" id="ARBA00022771"/>
    </source>
</evidence>
<dbReference type="EC" id="3.1.3.16" evidence="12"/>
<evidence type="ECO:0000256" key="3">
    <source>
        <dbReference type="ARBA" id="ARBA00022723"/>
    </source>
</evidence>
<dbReference type="Gene3D" id="1.25.40.820">
    <property type="match status" value="1"/>
</dbReference>
<evidence type="ECO:0000256" key="5">
    <source>
        <dbReference type="ARBA" id="ARBA00022801"/>
    </source>
</evidence>
<comment type="catalytic activity">
    <reaction evidence="9 12">
        <text>O-phospho-L-seryl-[protein] + H2O = L-seryl-[protein] + phosphate</text>
        <dbReference type="Rhea" id="RHEA:20629"/>
        <dbReference type="Rhea" id="RHEA-COMP:9863"/>
        <dbReference type="Rhea" id="RHEA-COMP:11604"/>
        <dbReference type="ChEBI" id="CHEBI:15377"/>
        <dbReference type="ChEBI" id="CHEBI:29999"/>
        <dbReference type="ChEBI" id="CHEBI:43474"/>
        <dbReference type="ChEBI" id="CHEBI:83421"/>
        <dbReference type="EC" id="3.1.3.16"/>
    </reaction>
</comment>
<comment type="function">
    <text evidence="12">Putative RNA polymerase II subunit B1 C-terminal domain (CTD) phosphatase involved in RNA polymerase II transcription regulation.</text>
</comment>
<dbReference type="PROSITE" id="PS51479">
    <property type="entry name" value="ZF_RTR1"/>
    <property type="match status" value="1"/>
</dbReference>
<name>A0A8H7BKG3_9FUNG</name>